<keyword evidence="3" id="KW-1185">Reference proteome</keyword>
<organism evidence="2 3">
    <name type="scientific">Deinococcus maricopensis (strain DSM 21211 / LMG 22137 / NRRL B-23946 / LB-34)</name>
    <dbReference type="NCBI Taxonomy" id="709986"/>
    <lineage>
        <taxon>Bacteria</taxon>
        <taxon>Thermotogati</taxon>
        <taxon>Deinococcota</taxon>
        <taxon>Deinococci</taxon>
        <taxon>Deinococcales</taxon>
        <taxon>Deinococcaceae</taxon>
        <taxon>Deinococcus</taxon>
    </lineage>
</organism>
<gene>
    <name evidence="2" type="ordered locus">Deima_2879</name>
</gene>
<dbReference type="eggNOG" id="COG0726">
    <property type="taxonomic scope" value="Bacteria"/>
</dbReference>
<dbReference type="AlphaFoldDB" id="E8UBR9"/>
<dbReference type="PANTHER" id="PTHR10587:SF137">
    <property type="entry name" value="4-DEOXY-4-FORMAMIDO-L-ARABINOSE-PHOSPHOUNDECAPRENOL DEFORMYLASE ARND-RELATED"/>
    <property type="match status" value="1"/>
</dbReference>
<sequence precursor="true">MLRRSPKLAAALLAYIGLPYLLVQWLNLGVVRHGSAARRTAALTFDDGPDPATTPQVLDALRDAGAHATFFVLDGCAEAHPDLIERMQAEGHEVAVHGGRHRHAWLRTPWNMMLDPARAAARIARVTGSAPVHYRPPHGAYTLATVIGMRRAGLRGAHWTVTAYDWDDRTTPEDVQRRVLRRIDHGGVIVLHDAGPGARTTVPALPGLLAALRERGYTLMALRDLPGARVLRGPDLLRRAARALDRAYDRVSGARPITGHRDSFLRVGVSSFPLPDVTLPDGTRVPSGSPQLEFHVHNARLVDAGLRRAGTQTREALRELARALEVNPTWARADALYCLSALHPVLRGVGFETVDVPQGMERRLGAWARVLRGAYGTTRAKAPQPKLSVISLDEVRRRYGAEVNA</sequence>
<accession>E8UBR9</accession>
<dbReference type="Pfam" id="PF22790">
    <property type="entry name" value="YkoP"/>
    <property type="match status" value="1"/>
</dbReference>
<dbReference type="Gene3D" id="3.20.20.370">
    <property type="entry name" value="Glycoside hydrolase/deacetylase"/>
    <property type="match status" value="1"/>
</dbReference>
<feature type="domain" description="NodB homology" evidence="1">
    <location>
        <begin position="39"/>
        <end position="220"/>
    </location>
</feature>
<evidence type="ECO:0000313" key="3">
    <source>
        <dbReference type="Proteomes" id="UP000008635"/>
    </source>
</evidence>
<reference evidence="3" key="2">
    <citation type="submission" date="2011-01" db="EMBL/GenBank/DDBJ databases">
        <title>The complete genome of Deinococcus maricopensis DSM 21211.</title>
        <authorList>
            <consortium name="US DOE Joint Genome Institute (JGI-PGF)"/>
            <person name="Lucas S."/>
            <person name="Copeland A."/>
            <person name="Lapidus A."/>
            <person name="Goodwin L."/>
            <person name="Pitluck S."/>
            <person name="Kyrpides N."/>
            <person name="Mavromatis K."/>
            <person name="Pagani I."/>
            <person name="Ivanova N."/>
            <person name="Ovchinnikova G."/>
            <person name="Zeytun A."/>
            <person name="Detter J.C."/>
            <person name="Han C."/>
            <person name="Land M."/>
            <person name="Hauser L."/>
            <person name="Markowitz V."/>
            <person name="Cheng J.-F."/>
            <person name="Hugenholtz P."/>
            <person name="Woyke T."/>
            <person name="Wu D."/>
            <person name="Pukall R."/>
            <person name="Gehrich-Schroeter G."/>
            <person name="Brambilla E."/>
            <person name="Klenk H.-P."/>
            <person name="Eisen J.A."/>
        </authorList>
    </citation>
    <scope>NUCLEOTIDE SEQUENCE [LARGE SCALE GENOMIC DNA]</scope>
    <source>
        <strain evidence="3">DSM 21211 / LMG 22137 / NRRL B-23946 / LB-34</strain>
    </source>
</reference>
<dbReference type="PANTHER" id="PTHR10587">
    <property type="entry name" value="GLYCOSYL TRANSFERASE-RELATED"/>
    <property type="match status" value="1"/>
</dbReference>
<protein>
    <submittedName>
        <fullName evidence="2">Polysaccharide deacetylase</fullName>
    </submittedName>
</protein>
<dbReference type="SUPFAM" id="SSF88713">
    <property type="entry name" value="Glycoside hydrolase/deacetylase"/>
    <property type="match status" value="1"/>
</dbReference>
<dbReference type="RefSeq" id="WP_013558012.1">
    <property type="nucleotide sequence ID" value="NC_014958.1"/>
</dbReference>
<dbReference type="InterPro" id="IPR054467">
    <property type="entry name" value="YkoP-like_dom"/>
</dbReference>
<dbReference type="EMBL" id="CP002454">
    <property type="protein sequence ID" value="ADV68508.1"/>
    <property type="molecule type" value="Genomic_DNA"/>
</dbReference>
<evidence type="ECO:0000313" key="2">
    <source>
        <dbReference type="EMBL" id="ADV68508.1"/>
    </source>
</evidence>
<name>E8UBR9_DEIML</name>
<dbReference type="STRING" id="709986.Deima_2879"/>
<dbReference type="PROSITE" id="PS51677">
    <property type="entry name" value="NODB"/>
    <property type="match status" value="1"/>
</dbReference>
<dbReference type="InterPro" id="IPR002509">
    <property type="entry name" value="NODB_dom"/>
</dbReference>
<dbReference type="HOGENOM" id="CLU_046845_0_0_0"/>
<dbReference type="Pfam" id="PF01522">
    <property type="entry name" value="Polysacc_deac_1"/>
    <property type="match status" value="1"/>
</dbReference>
<dbReference type="OrthoDB" id="62208at2"/>
<proteinExistence type="predicted"/>
<dbReference type="CDD" id="cd10959">
    <property type="entry name" value="CE4_NodB_like_3"/>
    <property type="match status" value="1"/>
</dbReference>
<evidence type="ECO:0000259" key="1">
    <source>
        <dbReference type="PROSITE" id="PS51677"/>
    </source>
</evidence>
<dbReference type="InterPro" id="IPR011330">
    <property type="entry name" value="Glyco_hydro/deAcase_b/a-brl"/>
</dbReference>
<dbReference type="GO" id="GO:0016810">
    <property type="term" value="F:hydrolase activity, acting on carbon-nitrogen (but not peptide) bonds"/>
    <property type="evidence" value="ECO:0007669"/>
    <property type="project" value="InterPro"/>
</dbReference>
<dbReference type="KEGG" id="dmr:Deima_2879"/>
<reference evidence="2 3" key="1">
    <citation type="journal article" date="2011" name="Stand. Genomic Sci.">
        <title>Complete genome sequence of Deinococcus maricopensis type strain (LB-34).</title>
        <authorList>
            <person name="Pukall R."/>
            <person name="Zeytun A."/>
            <person name="Lucas S."/>
            <person name="Lapidus A."/>
            <person name="Hammon N."/>
            <person name="Deshpande S."/>
            <person name="Nolan M."/>
            <person name="Cheng J.F."/>
            <person name="Pitluck S."/>
            <person name="Liolios K."/>
            <person name="Pagani I."/>
            <person name="Mikhailova N."/>
            <person name="Ivanova N."/>
            <person name="Mavromatis K."/>
            <person name="Pati A."/>
            <person name="Tapia R."/>
            <person name="Han C."/>
            <person name="Goodwin L."/>
            <person name="Chen A."/>
            <person name="Palaniappan K."/>
            <person name="Land M."/>
            <person name="Hauser L."/>
            <person name="Chang Y.J."/>
            <person name="Jeffries C.D."/>
            <person name="Brambilla E.M."/>
            <person name="Rohde M."/>
            <person name="Goker M."/>
            <person name="Detter J.C."/>
            <person name="Woyke T."/>
            <person name="Bristow J."/>
            <person name="Eisen J.A."/>
            <person name="Markowitz V."/>
            <person name="Hugenholtz P."/>
            <person name="Kyrpides N.C."/>
            <person name="Klenk H.P."/>
        </authorList>
    </citation>
    <scope>NUCLEOTIDE SEQUENCE [LARGE SCALE GENOMIC DNA]</scope>
    <source>
        <strain evidence="3">DSM 21211 / LMG 22137 / NRRL B-23946 / LB-34</strain>
    </source>
</reference>
<dbReference type="InterPro" id="IPR050248">
    <property type="entry name" value="Polysacc_deacetylase_ArnD"/>
</dbReference>
<dbReference type="Proteomes" id="UP000008635">
    <property type="component" value="Chromosome"/>
</dbReference>
<dbReference type="GO" id="GO:0005975">
    <property type="term" value="P:carbohydrate metabolic process"/>
    <property type="evidence" value="ECO:0007669"/>
    <property type="project" value="InterPro"/>
</dbReference>